<protein>
    <submittedName>
        <fullName evidence="2">2500_t:CDS:1</fullName>
    </submittedName>
</protein>
<gene>
    <name evidence="2" type="ORF">CPELLU_LOCUS3026</name>
</gene>
<evidence type="ECO:0000313" key="2">
    <source>
        <dbReference type="EMBL" id="CAG8513336.1"/>
    </source>
</evidence>
<keyword evidence="3" id="KW-1185">Reference proteome</keyword>
<organism evidence="2 3">
    <name type="scientific">Cetraspora pellucida</name>
    <dbReference type="NCBI Taxonomy" id="1433469"/>
    <lineage>
        <taxon>Eukaryota</taxon>
        <taxon>Fungi</taxon>
        <taxon>Fungi incertae sedis</taxon>
        <taxon>Mucoromycota</taxon>
        <taxon>Glomeromycotina</taxon>
        <taxon>Glomeromycetes</taxon>
        <taxon>Diversisporales</taxon>
        <taxon>Gigasporaceae</taxon>
        <taxon>Cetraspora</taxon>
    </lineage>
</organism>
<sequence>MVLREIAKAFKDAIAGVALVTKTPERETNLPGYISRYCMSERTPNPTQNSQNRIELNEDYELEVKEEEAFVTLWPTTNYTLLEDWPEAPVESSVNVDLLVAQLAIVNPPLPVPKAPPTRPRRKRGTSTEARKRPIKTVAPLELPLSSFKPMNAIIESKDEIFLLEINWFKQTYACLHVDKTTKNEKNGIFNEFKYEDKMLNKAEGYYTSEVSDNELFDNP</sequence>
<accession>A0A9N9A110</accession>
<comment type="caution">
    <text evidence="2">The sequence shown here is derived from an EMBL/GenBank/DDBJ whole genome shotgun (WGS) entry which is preliminary data.</text>
</comment>
<proteinExistence type="predicted"/>
<dbReference type="AlphaFoldDB" id="A0A9N9A110"/>
<reference evidence="2" key="1">
    <citation type="submission" date="2021-06" db="EMBL/GenBank/DDBJ databases">
        <authorList>
            <person name="Kallberg Y."/>
            <person name="Tangrot J."/>
            <person name="Rosling A."/>
        </authorList>
    </citation>
    <scope>NUCLEOTIDE SEQUENCE</scope>
    <source>
        <strain evidence="2">FL966</strain>
    </source>
</reference>
<evidence type="ECO:0000313" key="3">
    <source>
        <dbReference type="Proteomes" id="UP000789759"/>
    </source>
</evidence>
<evidence type="ECO:0000256" key="1">
    <source>
        <dbReference type="SAM" id="MobiDB-lite"/>
    </source>
</evidence>
<dbReference type="EMBL" id="CAJVQA010001408">
    <property type="protein sequence ID" value="CAG8513336.1"/>
    <property type="molecule type" value="Genomic_DNA"/>
</dbReference>
<dbReference type="Proteomes" id="UP000789759">
    <property type="component" value="Unassembled WGS sequence"/>
</dbReference>
<feature type="region of interest" description="Disordered" evidence="1">
    <location>
        <begin position="110"/>
        <end position="131"/>
    </location>
</feature>
<name>A0A9N9A110_9GLOM</name>